<dbReference type="InterPro" id="IPR031304">
    <property type="entry name" value="SLT_2"/>
</dbReference>
<evidence type="ECO:0000313" key="3">
    <source>
        <dbReference type="EMBL" id="CAK9865552.1"/>
    </source>
</evidence>
<keyword evidence="4" id="KW-1185">Reference proteome</keyword>
<feature type="domain" description="Transglycosylase SLT" evidence="2">
    <location>
        <begin position="257"/>
        <end position="554"/>
    </location>
</feature>
<feature type="region of interest" description="Disordered" evidence="1">
    <location>
        <begin position="222"/>
        <end position="247"/>
    </location>
</feature>
<reference evidence="3" key="1">
    <citation type="submission" date="2024-03" db="EMBL/GenBank/DDBJ databases">
        <authorList>
            <consortium name="ELIXIR-Norway"/>
            <consortium name="Elixir Norway"/>
        </authorList>
    </citation>
    <scope>NUCLEOTIDE SEQUENCE</scope>
</reference>
<dbReference type="InterPro" id="IPR011970">
    <property type="entry name" value="MltB_2"/>
</dbReference>
<feature type="compositionally biased region" description="Basic and acidic residues" evidence="1">
    <location>
        <begin position="236"/>
        <end position="247"/>
    </location>
</feature>
<accession>A0ABP1ASI3</accession>
<proteinExistence type="predicted"/>
<organism evidence="3 4">
    <name type="scientific">Sphagnum jensenii</name>
    <dbReference type="NCBI Taxonomy" id="128206"/>
    <lineage>
        <taxon>Eukaryota</taxon>
        <taxon>Viridiplantae</taxon>
        <taxon>Streptophyta</taxon>
        <taxon>Embryophyta</taxon>
        <taxon>Bryophyta</taxon>
        <taxon>Sphagnophytina</taxon>
        <taxon>Sphagnopsida</taxon>
        <taxon>Sphagnales</taxon>
        <taxon>Sphagnaceae</taxon>
        <taxon>Sphagnum</taxon>
    </lineage>
</organism>
<name>A0ABP1ASI3_9BRYO</name>
<dbReference type="Proteomes" id="UP001497522">
    <property type="component" value="Chromosome 15"/>
</dbReference>
<evidence type="ECO:0000259" key="2">
    <source>
        <dbReference type="Pfam" id="PF13406"/>
    </source>
</evidence>
<sequence length="565" mass="62489">MGLFVIQTCLLHTPPFTHVLPVSRVCDGTFQNSHCGSVLAIFKHSSHSLSLSFPQNHRSMVLFPLSMSLGRKLSKLFDQLKVSPRSRSLFLEGVSSLHADSAPSDVPLQADQFQLASPSPCFQNLLLKLNTIASFYSIVCSKVRWAALVFFSVFLATFLLKKTYRGHLNPRKFHQAGSQAEKQQSSQLVPTSHSALFVHGDANKPCPSYSVLFVGNERTPQTSSFSPKVHGTYQPAKREEVQRVHKSGKEGRSLELTKWLEGVKDDARQQGVSEQVLESTLQNVELSLPTIQLSRNAPEVKLSLDAYLKRMVDEGRILSGVTAFQDNSLLLANIFEEYGVPAPILVSIWGIETSYGAYTGKWDVIQALITLGFTSEQATRREYFREQLIEAMLMLEAGHGPSGNRQLLGSWAGAMGQCQFMPSSFRQYAVDYDGDGHTDIWDSQSDVLASMANYLKNHGWKNGGPLFQKVRLAKKVDKSLLGVGVKKTVADWQSKHGVCTDADSKTPLSLDEMTSLIVPDSSRGDGFLVCHNFLVIMRYNISISYAFAVCELADQIQSRASSNPG</sequence>
<dbReference type="Gene3D" id="1.10.8.350">
    <property type="entry name" value="Bacterial muramidase"/>
    <property type="match status" value="1"/>
</dbReference>
<protein>
    <recommendedName>
        <fullName evidence="2">Transglycosylase SLT domain-containing protein</fullName>
    </recommendedName>
</protein>
<gene>
    <name evidence="3" type="ORF">CSSPJE1EN2_LOCUS8547</name>
</gene>
<dbReference type="Pfam" id="PF13406">
    <property type="entry name" value="SLT_2"/>
    <property type="match status" value="1"/>
</dbReference>
<evidence type="ECO:0000313" key="4">
    <source>
        <dbReference type="Proteomes" id="UP001497522"/>
    </source>
</evidence>
<evidence type="ECO:0000256" key="1">
    <source>
        <dbReference type="SAM" id="MobiDB-lite"/>
    </source>
</evidence>
<dbReference type="EMBL" id="OZ023716">
    <property type="protein sequence ID" value="CAK9865552.1"/>
    <property type="molecule type" value="Genomic_DNA"/>
</dbReference>
<dbReference type="PANTHER" id="PTHR30163:SF8">
    <property type="entry name" value="LYTIC MUREIN TRANSGLYCOSYLASE"/>
    <property type="match status" value="1"/>
</dbReference>
<dbReference type="SUPFAM" id="SSF53955">
    <property type="entry name" value="Lysozyme-like"/>
    <property type="match status" value="1"/>
</dbReference>
<dbReference type="CDD" id="cd13399">
    <property type="entry name" value="Slt35-like"/>
    <property type="match status" value="1"/>
</dbReference>
<dbReference type="Gene3D" id="1.10.530.10">
    <property type="match status" value="1"/>
</dbReference>
<dbReference type="InterPro" id="IPR023346">
    <property type="entry name" value="Lysozyme-like_dom_sf"/>
</dbReference>
<dbReference type="NCBIfam" id="TIGR02283">
    <property type="entry name" value="MltB_2"/>
    <property type="match status" value="1"/>
</dbReference>
<dbReference type="InterPro" id="IPR043426">
    <property type="entry name" value="MltB-like"/>
</dbReference>
<dbReference type="PANTHER" id="PTHR30163">
    <property type="entry name" value="MEMBRANE-BOUND LYTIC MUREIN TRANSGLYCOSYLASE B"/>
    <property type="match status" value="1"/>
</dbReference>